<keyword evidence="4" id="KW-0963">Cytoplasm</keyword>
<dbReference type="InterPro" id="IPR037070">
    <property type="entry name" value="Formiminotransferase_C_sf"/>
</dbReference>
<dbReference type="PANTHER" id="PTHR12234:SF8">
    <property type="entry name" value="FORMIMINOTRANSFERASE-CYCLODEAMINASE"/>
    <property type="match status" value="1"/>
</dbReference>
<keyword evidence="7" id="KW-0290">Folate-binding</keyword>
<dbReference type="InterPro" id="IPR051623">
    <property type="entry name" value="FTCD"/>
</dbReference>
<accession>A0A2M7PLU7</accession>
<dbReference type="GO" id="GO:0030409">
    <property type="term" value="F:glutamate formimidoyltransferase activity"/>
    <property type="evidence" value="ECO:0007669"/>
    <property type="project" value="UniProtKB-EC"/>
</dbReference>
<dbReference type="GO" id="GO:0019557">
    <property type="term" value="P:L-histidine catabolic process to glutamate and formate"/>
    <property type="evidence" value="ECO:0007669"/>
    <property type="project" value="UniProtKB-UniPathway"/>
</dbReference>
<dbReference type="GO" id="GO:0019556">
    <property type="term" value="P:L-histidine catabolic process to glutamate and formamide"/>
    <property type="evidence" value="ECO:0007669"/>
    <property type="project" value="UniProtKB-UniPathway"/>
</dbReference>
<dbReference type="GO" id="GO:0005542">
    <property type="term" value="F:folic acid binding"/>
    <property type="evidence" value="ECO:0007669"/>
    <property type="project" value="UniProtKB-KW"/>
</dbReference>
<dbReference type="Pfam" id="PF07837">
    <property type="entry name" value="FTCD_N"/>
    <property type="match status" value="1"/>
</dbReference>
<dbReference type="Proteomes" id="UP000231493">
    <property type="component" value="Unassembled WGS sequence"/>
</dbReference>
<evidence type="ECO:0000256" key="5">
    <source>
        <dbReference type="ARBA" id="ARBA00022679"/>
    </source>
</evidence>
<protein>
    <recommendedName>
        <fullName evidence="3">glutamate formimidoyltransferase</fullName>
        <ecNumber evidence="3">2.1.2.5</ecNumber>
    </recommendedName>
</protein>
<dbReference type="InterPro" id="IPR004227">
    <property type="entry name" value="Formiminotransferase_cat"/>
</dbReference>
<dbReference type="NCBIfam" id="TIGR02024">
    <property type="entry name" value="FtcD"/>
    <property type="match status" value="1"/>
</dbReference>
<dbReference type="EMBL" id="PFKO01000320">
    <property type="protein sequence ID" value="PIY31600.1"/>
    <property type="molecule type" value="Genomic_DNA"/>
</dbReference>
<dbReference type="InterPro" id="IPR012886">
    <property type="entry name" value="Formiminotransferase_N"/>
</dbReference>
<evidence type="ECO:0000256" key="6">
    <source>
        <dbReference type="ARBA" id="ARBA00022808"/>
    </source>
</evidence>
<keyword evidence="6" id="KW-0369">Histidine metabolism</keyword>
<name>A0A2M7PLU7_9BACT</name>
<keyword evidence="5 11" id="KW-0808">Transferase</keyword>
<sequence>MKTKKQIVECVPNFSEGRDLTKIEKIVNPFKNKKGVKLLGYERDADHNRLVVTVIGEPDPLKEAVIEVMGVAIEVIDMRKHKGQHPRMGAIDVVPFIPIKNFSIEEAVSLSKEIAKIAAEKYKLPIFLYEKSAASPNRENLSIIRKGEFEGMAEKIKQPEWKPDYGPAEIHPTAGVTAVGARVPLIAYNINLNTNNLEIANNIARSIRHINGGLRYCKAIGVVLKERGIVQISINMTDYTKTPLYRAFELVKIEAKRYGVNIIGSEIVGFAPMEALVDTAVYYLGLEKFSTEKILEARMMD</sequence>
<comment type="caution">
    <text evidence="11">The sequence shown here is derived from an EMBL/GenBank/DDBJ whole genome shotgun (WGS) entry which is preliminary data.</text>
</comment>
<dbReference type="GO" id="GO:0005737">
    <property type="term" value="C:cytoplasm"/>
    <property type="evidence" value="ECO:0007669"/>
    <property type="project" value="UniProtKB-SubCell"/>
</dbReference>
<comment type="subcellular location">
    <subcellularLocation>
        <location evidence="1">Cytoplasm</location>
    </subcellularLocation>
</comment>
<dbReference type="AlphaFoldDB" id="A0A2M7PLU7"/>
<evidence type="ECO:0000256" key="2">
    <source>
        <dbReference type="ARBA" id="ARBA00005082"/>
    </source>
</evidence>
<dbReference type="Gene3D" id="3.30.70.670">
    <property type="entry name" value="Formiminotransferase, C-terminal subdomain"/>
    <property type="match status" value="1"/>
</dbReference>
<dbReference type="UniPathway" id="UPA00379">
    <property type="reaction ID" value="UER00555"/>
</dbReference>
<evidence type="ECO:0000256" key="1">
    <source>
        <dbReference type="ARBA" id="ARBA00004496"/>
    </source>
</evidence>
<dbReference type="InterPro" id="IPR022384">
    <property type="entry name" value="FormiminoTrfase_cat_dom_sf"/>
</dbReference>
<reference evidence="12 13" key="2">
    <citation type="submission" date="2017-09" db="EMBL/GenBank/DDBJ databases">
        <title>Depth-based differentiation of microbial function through sediment-hosted aquifers and enrichment of novel symbionts in the deep terrestrial subsurface.</title>
        <authorList>
            <person name="Probst A.J."/>
            <person name="Ladd B."/>
            <person name="Jarett J.K."/>
            <person name="Geller-Mcgrath D.E."/>
            <person name="Sieber C.M."/>
            <person name="Emerson J.B."/>
            <person name="Anantharaman K."/>
            <person name="Thomas B.C."/>
            <person name="Malmstrom R."/>
            <person name="Stieglmeier M."/>
            <person name="Klingl A."/>
            <person name="Woyke T."/>
            <person name="Ryan C.M."/>
            <person name="Banfield J.F."/>
        </authorList>
    </citation>
    <scope>NUCLEOTIDE SEQUENCE [LARGE SCALE GENOMIC DNA]</scope>
    <source>
        <strain evidence="11">CG_4_10_14_3_um_filter_34_13</strain>
    </source>
</reference>
<dbReference type="PANTHER" id="PTHR12234">
    <property type="entry name" value="FORMIMINOTRANSFERASE-CYCLODEAMINASE"/>
    <property type="match status" value="1"/>
</dbReference>
<evidence type="ECO:0000259" key="8">
    <source>
        <dbReference type="SMART" id="SM01221"/>
    </source>
</evidence>
<gene>
    <name evidence="11" type="primary">ftcD</name>
    <name evidence="11" type="ORF">COZ07_08695</name>
    <name evidence="10" type="ORF">COZ58_00220</name>
</gene>
<dbReference type="InterPro" id="IPR013802">
    <property type="entry name" value="Formiminotransferase_C"/>
</dbReference>
<evidence type="ECO:0000259" key="9">
    <source>
        <dbReference type="SMART" id="SM01222"/>
    </source>
</evidence>
<proteinExistence type="predicted"/>
<organism evidence="11 12">
    <name type="scientific">Candidatus Infernicultor aquiphilus</name>
    <dbReference type="NCBI Taxonomy" id="1805029"/>
    <lineage>
        <taxon>Bacteria</taxon>
        <taxon>Pseudomonadati</taxon>
        <taxon>Atribacterota</taxon>
        <taxon>Candidatus Phoenicimicrobiia</taxon>
        <taxon>Candidatus Pheonicimicrobiales</taxon>
        <taxon>Candidatus Phoenicimicrobiaceae</taxon>
        <taxon>Candidatus Infernicultor</taxon>
    </lineage>
</organism>
<dbReference type="RefSeq" id="WP_406608215.1">
    <property type="nucleotide sequence ID" value="NZ_PFKO01000320.1"/>
</dbReference>
<dbReference type="Gene3D" id="3.30.990.10">
    <property type="entry name" value="Formiminotransferase, N-terminal subdomain"/>
    <property type="match status" value="1"/>
</dbReference>
<accession>A0A2M7KB52</accession>
<comment type="pathway">
    <text evidence="2">Amino-acid degradation; L-histidine degradation into L-glutamate; L-glutamate from N-formimidoyl-L-glutamate (transferase route): step 1/1.</text>
</comment>
<evidence type="ECO:0000256" key="4">
    <source>
        <dbReference type="ARBA" id="ARBA00022490"/>
    </source>
</evidence>
<reference evidence="10" key="1">
    <citation type="submission" date="2017-09" db="EMBL/GenBank/DDBJ databases">
        <title>Depth-based differentiation of microbial function through sediment-hosted aquifers and enrichment of novel symbionts in the deep terrestrial subsurface.</title>
        <authorList>
            <person name="Probst A.J."/>
            <person name="Ladd B."/>
            <person name="Jarett J.K."/>
            <person name="Geller-Mcgrath D.E."/>
            <person name="Sieber C.M.K."/>
            <person name="Emerson J.B."/>
            <person name="Anantharaman K."/>
            <person name="Thomas B.C."/>
            <person name="Malmstrom R."/>
            <person name="Stieglmeier M."/>
            <person name="Klingl A."/>
            <person name="Woyke T."/>
            <person name="Ryan C.M."/>
            <person name="Banfield J.F."/>
        </authorList>
    </citation>
    <scope>NUCLEOTIDE SEQUENCE</scope>
    <source>
        <strain evidence="10">CG_4_8_14_3_um_filter_34_18</strain>
    </source>
</reference>
<feature type="domain" description="Formiminotransferase N-terminal subdomain" evidence="9">
    <location>
        <begin position="6"/>
        <end position="183"/>
    </location>
</feature>
<evidence type="ECO:0000256" key="7">
    <source>
        <dbReference type="ARBA" id="ARBA00022954"/>
    </source>
</evidence>
<dbReference type="InterPro" id="IPR037064">
    <property type="entry name" value="Formiminotransferase_N_sf"/>
</dbReference>
<dbReference type="SMART" id="SM01221">
    <property type="entry name" value="FTCD"/>
    <property type="match status" value="1"/>
</dbReference>
<evidence type="ECO:0000313" key="11">
    <source>
        <dbReference type="EMBL" id="PIY31600.1"/>
    </source>
</evidence>
<dbReference type="SMART" id="SM01222">
    <property type="entry name" value="FTCD_N"/>
    <property type="match status" value="1"/>
</dbReference>
<evidence type="ECO:0000256" key="3">
    <source>
        <dbReference type="ARBA" id="ARBA00012252"/>
    </source>
</evidence>
<dbReference type="EC" id="2.1.2.5" evidence="3"/>
<dbReference type="Pfam" id="PF02971">
    <property type="entry name" value="FTCD"/>
    <property type="match status" value="1"/>
</dbReference>
<dbReference type="EMBL" id="PFIP01000007">
    <property type="protein sequence ID" value="PIX35358.1"/>
    <property type="molecule type" value="Genomic_DNA"/>
</dbReference>
<evidence type="ECO:0000313" key="12">
    <source>
        <dbReference type="Proteomes" id="UP000230646"/>
    </source>
</evidence>
<dbReference type="Proteomes" id="UP000230646">
    <property type="component" value="Unassembled WGS sequence"/>
</dbReference>
<dbReference type="SUPFAM" id="SSF55116">
    <property type="entry name" value="Formiminotransferase domain of formiminotransferase-cyclodeaminase"/>
    <property type="match status" value="2"/>
</dbReference>
<feature type="domain" description="Formiminotransferase C-terminal subdomain" evidence="8">
    <location>
        <begin position="184"/>
        <end position="298"/>
    </location>
</feature>
<evidence type="ECO:0000313" key="13">
    <source>
        <dbReference type="Proteomes" id="UP000231493"/>
    </source>
</evidence>
<evidence type="ECO:0000313" key="10">
    <source>
        <dbReference type="EMBL" id="PIX35358.1"/>
    </source>
</evidence>